<feature type="compositionally biased region" description="Basic and acidic residues" evidence="1">
    <location>
        <begin position="63"/>
        <end position="82"/>
    </location>
</feature>
<comment type="caution">
    <text evidence="2">The sequence shown here is derived from an EMBL/GenBank/DDBJ whole genome shotgun (WGS) entry which is preliminary data.</text>
</comment>
<feature type="compositionally biased region" description="Low complexity" evidence="1">
    <location>
        <begin position="51"/>
        <end position="60"/>
    </location>
</feature>
<feature type="compositionally biased region" description="Acidic residues" evidence="1">
    <location>
        <begin position="101"/>
        <end position="110"/>
    </location>
</feature>
<feature type="region of interest" description="Disordered" evidence="1">
    <location>
        <begin position="28"/>
        <end position="119"/>
    </location>
</feature>
<proteinExistence type="predicted"/>
<evidence type="ECO:0000313" key="2">
    <source>
        <dbReference type="EMBL" id="KAK3281536.1"/>
    </source>
</evidence>
<protein>
    <submittedName>
        <fullName evidence="2">Uncharacterized protein</fullName>
    </submittedName>
</protein>
<reference evidence="2 3" key="1">
    <citation type="journal article" date="2015" name="Genome Biol. Evol.">
        <title>Comparative Genomics of a Bacterivorous Green Alga Reveals Evolutionary Causalities and Consequences of Phago-Mixotrophic Mode of Nutrition.</title>
        <authorList>
            <person name="Burns J.A."/>
            <person name="Paasch A."/>
            <person name="Narechania A."/>
            <person name="Kim E."/>
        </authorList>
    </citation>
    <scope>NUCLEOTIDE SEQUENCE [LARGE SCALE GENOMIC DNA]</scope>
    <source>
        <strain evidence="2 3">PLY_AMNH</strain>
    </source>
</reference>
<organism evidence="2 3">
    <name type="scientific">Cymbomonas tetramitiformis</name>
    <dbReference type="NCBI Taxonomy" id="36881"/>
    <lineage>
        <taxon>Eukaryota</taxon>
        <taxon>Viridiplantae</taxon>
        <taxon>Chlorophyta</taxon>
        <taxon>Pyramimonadophyceae</taxon>
        <taxon>Pyramimonadales</taxon>
        <taxon>Pyramimonadaceae</taxon>
        <taxon>Cymbomonas</taxon>
    </lineage>
</organism>
<dbReference type="EMBL" id="LGRX02003807">
    <property type="protein sequence ID" value="KAK3281536.1"/>
    <property type="molecule type" value="Genomic_DNA"/>
</dbReference>
<accession>A0AAE0LDL2</accession>
<evidence type="ECO:0000313" key="3">
    <source>
        <dbReference type="Proteomes" id="UP001190700"/>
    </source>
</evidence>
<name>A0AAE0LDL2_9CHLO</name>
<dbReference type="Proteomes" id="UP001190700">
    <property type="component" value="Unassembled WGS sequence"/>
</dbReference>
<evidence type="ECO:0000256" key="1">
    <source>
        <dbReference type="SAM" id="MobiDB-lite"/>
    </source>
</evidence>
<gene>
    <name evidence="2" type="ORF">CYMTET_10680</name>
</gene>
<dbReference type="AlphaFoldDB" id="A0AAE0LDL2"/>
<sequence length="119" mass="13149">MIFLRRMRQGWVLEDATKAKEGLIQCFDFDDLPDGRPTSPYREEDNTSPAYSPNSPAYDSDSPDDKDGKNDSDDNDYRHTADDAGVGRQSAKKPKLLVDSDPSDSDDADATEVAKQSGM</sequence>
<keyword evidence="3" id="KW-1185">Reference proteome</keyword>